<dbReference type="AlphaFoldDB" id="A0A5J4TC20"/>
<evidence type="ECO:0000313" key="1">
    <source>
        <dbReference type="EMBL" id="KAA6355353.1"/>
    </source>
</evidence>
<gene>
    <name evidence="1" type="ORF">EZS28_049121</name>
</gene>
<dbReference type="EMBL" id="SNRW01034750">
    <property type="protein sequence ID" value="KAA6355353.1"/>
    <property type="molecule type" value="Genomic_DNA"/>
</dbReference>
<organism evidence="1 2">
    <name type="scientific">Streblomastix strix</name>
    <dbReference type="NCBI Taxonomy" id="222440"/>
    <lineage>
        <taxon>Eukaryota</taxon>
        <taxon>Metamonada</taxon>
        <taxon>Preaxostyla</taxon>
        <taxon>Oxymonadida</taxon>
        <taxon>Streblomastigidae</taxon>
        <taxon>Streblomastix</taxon>
    </lineage>
</organism>
<reference evidence="1 2" key="1">
    <citation type="submission" date="2019-03" db="EMBL/GenBank/DDBJ databases">
        <title>Single cell metagenomics reveals metabolic interactions within the superorganism composed of flagellate Streblomastix strix and complex community of Bacteroidetes bacteria on its surface.</title>
        <authorList>
            <person name="Treitli S.C."/>
            <person name="Kolisko M."/>
            <person name="Husnik F."/>
            <person name="Keeling P."/>
            <person name="Hampl V."/>
        </authorList>
    </citation>
    <scope>NUCLEOTIDE SEQUENCE [LARGE SCALE GENOMIC DNA]</scope>
    <source>
        <strain evidence="1">ST1C</strain>
    </source>
</reference>
<proteinExistence type="predicted"/>
<evidence type="ECO:0008006" key="3">
    <source>
        <dbReference type="Google" id="ProtNLM"/>
    </source>
</evidence>
<comment type="caution">
    <text evidence="1">The sequence shown here is derived from an EMBL/GenBank/DDBJ whole genome shotgun (WGS) entry which is preliminary data.</text>
</comment>
<sequence>SNRGGASIYGEIGDNGSLIIEDTSFSSFCYIENDGGGIYVILNKTFRFETKRTVIFTGCRTTKDTLGLV</sequence>
<feature type="non-terminal residue" evidence="1">
    <location>
        <position position="1"/>
    </location>
</feature>
<accession>A0A5J4TC20</accession>
<dbReference type="Proteomes" id="UP000324800">
    <property type="component" value="Unassembled WGS sequence"/>
</dbReference>
<evidence type="ECO:0000313" key="2">
    <source>
        <dbReference type="Proteomes" id="UP000324800"/>
    </source>
</evidence>
<name>A0A5J4TC20_9EUKA</name>
<protein>
    <recommendedName>
        <fullName evidence="3">Right handed beta helix domain-containing protein</fullName>
    </recommendedName>
</protein>